<evidence type="ECO:0000313" key="2">
    <source>
        <dbReference type="EMBL" id="KPG04923.1"/>
    </source>
</evidence>
<feature type="transmembrane region" description="Helical" evidence="1">
    <location>
        <begin position="20"/>
        <end position="39"/>
    </location>
</feature>
<dbReference type="Proteomes" id="UP000186919">
    <property type="component" value="Unassembled WGS sequence"/>
</dbReference>
<evidence type="ECO:0000313" key="5">
    <source>
        <dbReference type="Proteomes" id="UP000037843"/>
    </source>
</evidence>
<reference evidence="5 6" key="1">
    <citation type="submission" date="2015-09" db="EMBL/GenBank/DDBJ databases">
        <title>Genome Sequences of Mycobacterium immunogenum Isolates, Recuperated from a Chloraminated Drinking Water Distribution System Simulator Subjected to Episodes of Nitrification.</title>
        <authorList>
            <person name="Gomez-Alvarez V."/>
            <person name="Revetta R.P."/>
        </authorList>
    </citation>
    <scope>NUCLEOTIDE SEQUENCE [LARGE SCALE GENOMIC DNA]</scope>
    <source>
        <strain evidence="2 5">H008</strain>
        <strain evidence="3 6">H076</strain>
    </source>
</reference>
<dbReference type="EMBL" id="LJFO01000016">
    <property type="protein sequence ID" value="KPG04923.1"/>
    <property type="molecule type" value="Genomic_DNA"/>
</dbReference>
<dbReference type="RefSeq" id="WP_043080141.1">
    <property type="nucleotide sequence ID" value="NZ_CP011530.1"/>
</dbReference>
<gene>
    <name evidence="2" type="ORF">AN908_23940</name>
    <name evidence="3" type="ORF">AN912_24820</name>
    <name evidence="4" type="ORF">AWB85_06255</name>
</gene>
<comment type="caution">
    <text evidence="4">The sequence shown here is derived from an EMBL/GenBank/DDBJ whole genome shotgun (WGS) entry which is preliminary data.</text>
</comment>
<protein>
    <submittedName>
        <fullName evidence="4">Uncharacterized protein</fullName>
    </submittedName>
</protein>
<evidence type="ECO:0000313" key="3">
    <source>
        <dbReference type="EMBL" id="KPG26691.1"/>
    </source>
</evidence>
<proteinExistence type="predicted"/>
<evidence type="ECO:0000313" key="6">
    <source>
        <dbReference type="Proteomes" id="UP000037962"/>
    </source>
</evidence>
<keyword evidence="1" id="KW-0472">Membrane</keyword>
<organism evidence="4 7">
    <name type="scientific">Mycobacteroides immunogenum</name>
    <dbReference type="NCBI Taxonomy" id="83262"/>
    <lineage>
        <taxon>Bacteria</taxon>
        <taxon>Bacillati</taxon>
        <taxon>Actinomycetota</taxon>
        <taxon>Actinomycetes</taxon>
        <taxon>Mycobacteriales</taxon>
        <taxon>Mycobacteriaceae</taxon>
        <taxon>Mycobacteroides</taxon>
    </lineage>
</organism>
<evidence type="ECO:0000313" key="4">
    <source>
        <dbReference type="EMBL" id="OAT71152.1"/>
    </source>
</evidence>
<name>A0A0N0KL56_9MYCO</name>
<dbReference type="Proteomes" id="UP000037962">
    <property type="component" value="Unassembled WGS sequence"/>
</dbReference>
<dbReference type="KEGG" id="miz:BAB75_19750"/>
<sequence>MVVVGGAGAVPLGVNVGNVVTIVFVCSVVVVVVGGVVVVGRRVAVCTGRGVVVVTLGLGTQV</sequence>
<keyword evidence="1" id="KW-1133">Transmembrane helix</keyword>
<reference evidence="4 7" key="2">
    <citation type="submission" date="2016-01" db="EMBL/GenBank/DDBJ databases">
        <title>Mycobacterium immunogenum strain CD11_6 genome sequencing and assembly.</title>
        <authorList>
            <person name="Kaur G."/>
            <person name="Nair G.R."/>
            <person name="Mayilraj S."/>
        </authorList>
    </citation>
    <scope>NUCLEOTIDE SEQUENCE [LARGE SCALE GENOMIC DNA]</scope>
    <source>
        <strain evidence="4 7">CD11-6</strain>
    </source>
</reference>
<keyword evidence="1" id="KW-0812">Transmembrane</keyword>
<dbReference type="AlphaFoldDB" id="A0A0N0KL56"/>
<dbReference type="GeneID" id="86583597"/>
<keyword evidence="6" id="KW-1185">Reference proteome</keyword>
<evidence type="ECO:0000256" key="1">
    <source>
        <dbReference type="SAM" id="Phobius"/>
    </source>
</evidence>
<dbReference type="STRING" id="83262.BAB75_19750"/>
<accession>A0A0N0KL56</accession>
<dbReference type="Proteomes" id="UP000037843">
    <property type="component" value="Unassembled WGS sequence"/>
</dbReference>
<dbReference type="EMBL" id="LJFS01000044">
    <property type="protein sequence ID" value="KPG26691.1"/>
    <property type="molecule type" value="Genomic_DNA"/>
</dbReference>
<evidence type="ECO:0000313" key="7">
    <source>
        <dbReference type="Proteomes" id="UP000186919"/>
    </source>
</evidence>
<dbReference type="EMBL" id="LQYE01000001">
    <property type="protein sequence ID" value="OAT71152.1"/>
    <property type="molecule type" value="Genomic_DNA"/>
</dbReference>